<dbReference type="GO" id="GO:0065002">
    <property type="term" value="P:intracellular protein transmembrane transport"/>
    <property type="evidence" value="ECO:0007669"/>
    <property type="project" value="TreeGrafter"/>
</dbReference>
<comment type="subunit">
    <text evidence="5">Forms a complex with TatA.</text>
</comment>
<comment type="caution">
    <text evidence="6">The sequence shown here is derived from an EMBL/GenBank/DDBJ whole genome shotgun (WGS) entry which is preliminary data.</text>
</comment>
<keyword evidence="7" id="KW-1185">Reference proteome</keyword>
<dbReference type="EMBL" id="BMOK01000006">
    <property type="protein sequence ID" value="GGL54087.1"/>
    <property type="molecule type" value="Genomic_DNA"/>
</dbReference>
<feature type="transmembrane region" description="Helical" evidence="5">
    <location>
        <begin position="215"/>
        <end position="234"/>
    </location>
</feature>
<evidence type="ECO:0000256" key="5">
    <source>
        <dbReference type="HAMAP-Rule" id="MF_00902"/>
    </source>
</evidence>
<dbReference type="PANTHER" id="PTHR30371:SF4">
    <property type="entry name" value="SEC-INDEPENDENT PROTEIN TRANSLOCASE PROTEIN TATCD"/>
    <property type="match status" value="1"/>
</dbReference>
<dbReference type="GO" id="GO:0033281">
    <property type="term" value="C:TAT protein transport complex"/>
    <property type="evidence" value="ECO:0007669"/>
    <property type="project" value="UniProtKB-UniRule"/>
</dbReference>
<comment type="similarity">
    <text evidence="5">Belongs to the TatC family.</text>
</comment>
<dbReference type="Proteomes" id="UP000654670">
    <property type="component" value="Unassembled WGS sequence"/>
</dbReference>
<dbReference type="GO" id="GO:0043953">
    <property type="term" value="P:protein transport by the Tat complex"/>
    <property type="evidence" value="ECO:0007669"/>
    <property type="project" value="UniProtKB-UniRule"/>
</dbReference>
<dbReference type="Pfam" id="PF00902">
    <property type="entry name" value="TatC"/>
    <property type="match status" value="1"/>
</dbReference>
<accession>A0A917S2Y6</accession>
<evidence type="ECO:0000313" key="6">
    <source>
        <dbReference type="EMBL" id="GGL54087.1"/>
    </source>
</evidence>
<feature type="transmembrane region" description="Helical" evidence="5">
    <location>
        <begin position="104"/>
        <end position="131"/>
    </location>
</feature>
<evidence type="ECO:0000313" key="7">
    <source>
        <dbReference type="Proteomes" id="UP000654670"/>
    </source>
</evidence>
<protein>
    <recommendedName>
        <fullName evidence="5">Sec-independent protein translocase protein TatC</fullName>
    </recommendedName>
</protein>
<keyword evidence="4 5" id="KW-0472">Membrane</keyword>
<dbReference type="NCBIfam" id="TIGR00945">
    <property type="entry name" value="tatC"/>
    <property type="match status" value="1"/>
</dbReference>
<evidence type="ECO:0000256" key="4">
    <source>
        <dbReference type="ARBA" id="ARBA00023136"/>
    </source>
</evidence>
<comment type="function">
    <text evidence="5">Part of the twin-arginine translocation (Tat) system that transports large folded proteins containing a characteristic twin-arginine motif in their signal peptide across membranes.</text>
</comment>
<dbReference type="AlphaFoldDB" id="A0A917S2Y6"/>
<feature type="transmembrane region" description="Helical" evidence="5">
    <location>
        <begin position="21"/>
        <end position="45"/>
    </location>
</feature>
<dbReference type="HAMAP" id="MF_00902">
    <property type="entry name" value="TatC"/>
    <property type="match status" value="1"/>
</dbReference>
<keyword evidence="5" id="KW-0813">Transport</keyword>
<keyword evidence="5" id="KW-0811">Translocation</keyword>
<feature type="transmembrane region" description="Helical" evidence="5">
    <location>
        <begin position="151"/>
        <end position="180"/>
    </location>
</feature>
<dbReference type="PRINTS" id="PR01840">
    <property type="entry name" value="TATCFAMILY"/>
</dbReference>
<keyword evidence="5" id="KW-0653">Protein transport</keyword>
<keyword evidence="3 5" id="KW-1133">Transmembrane helix</keyword>
<evidence type="ECO:0000256" key="3">
    <source>
        <dbReference type="ARBA" id="ARBA00022989"/>
    </source>
</evidence>
<comment type="subcellular location">
    <subcellularLocation>
        <location evidence="5">Cell membrane</location>
        <topology evidence="5">Multi-pass membrane protein</topology>
    </subcellularLocation>
    <subcellularLocation>
        <location evidence="1">Membrane</location>
        <topology evidence="1">Multi-pass membrane protein</topology>
    </subcellularLocation>
</comment>
<dbReference type="PANTHER" id="PTHR30371">
    <property type="entry name" value="SEC-INDEPENDENT PROTEIN TRANSLOCASE PROTEIN TATC"/>
    <property type="match status" value="1"/>
</dbReference>
<dbReference type="PROSITE" id="PS01218">
    <property type="entry name" value="TATC"/>
    <property type="match status" value="1"/>
</dbReference>
<keyword evidence="2 5" id="KW-0812">Transmembrane</keyword>
<keyword evidence="5" id="KW-1003">Cell membrane</keyword>
<dbReference type="InterPro" id="IPR002033">
    <property type="entry name" value="TatC"/>
</dbReference>
<dbReference type="GO" id="GO:0009977">
    <property type="term" value="F:proton motive force dependent protein transmembrane transporter activity"/>
    <property type="evidence" value="ECO:0007669"/>
    <property type="project" value="TreeGrafter"/>
</dbReference>
<dbReference type="InterPro" id="IPR019820">
    <property type="entry name" value="Sec-indep_translocase_CS"/>
</dbReference>
<evidence type="ECO:0000256" key="2">
    <source>
        <dbReference type="ARBA" id="ARBA00022692"/>
    </source>
</evidence>
<name>A0A917S2Y6_9BACL</name>
<proteinExistence type="inferred from homology"/>
<reference evidence="6" key="2">
    <citation type="submission" date="2020-09" db="EMBL/GenBank/DDBJ databases">
        <authorList>
            <person name="Sun Q."/>
            <person name="Ohkuma M."/>
        </authorList>
    </citation>
    <scope>NUCLEOTIDE SEQUENCE</scope>
    <source>
        <strain evidence="6">JCM 15325</strain>
    </source>
</reference>
<evidence type="ECO:0000256" key="1">
    <source>
        <dbReference type="ARBA" id="ARBA00004141"/>
    </source>
</evidence>
<feature type="transmembrane region" description="Helical" evidence="5">
    <location>
        <begin position="65"/>
        <end position="92"/>
    </location>
</feature>
<sequence>MMKDSRKMTLLEHLNDLRKRFIIVLVTFILSFAGALVFVRPLYYWLINDLNIRGKLTVLGPTDIIWVYFMLAGVAAIGVTIPIAAWQLWLFVSPALTEKERKIALAYIPSIFLLFFCGILFGYFVVFPNILHFLVAMNAGMFTVMFTTEKYFSFLLNIVLPFGFLFELPVVVVFLTNLGILTPARMRKMRKASYLSLVILATMISPPDFVSHSLVAVPLLLLYEISVTFSAVAYRRKQKRMRAAEKGLPAS</sequence>
<reference evidence="6" key="1">
    <citation type="journal article" date="2014" name="Int. J. Syst. Evol. Microbiol.">
        <title>Complete genome sequence of Corynebacterium casei LMG S-19264T (=DSM 44701T), isolated from a smear-ripened cheese.</title>
        <authorList>
            <consortium name="US DOE Joint Genome Institute (JGI-PGF)"/>
            <person name="Walter F."/>
            <person name="Albersmeier A."/>
            <person name="Kalinowski J."/>
            <person name="Ruckert C."/>
        </authorList>
    </citation>
    <scope>NUCLEOTIDE SEQUENCE</scope>
    <source>
        <strain evidence="6">JCM 15325</strain>
    </source>
</reference>
<organism evidence="6 7">
    <name type="scientific">Sporolactobacillus putidus</name>
    <dbReference type="NCBI Taxonomy" id="492735"/>
    <lineage>
        <taxon>Bacteria</taxon>
        <taxon>Bacillati</taxon>
        <taxon>Bacillota</taxon>
        <taxon>Bacilli</taxon>
        <taxon>Bacillales</taxon>
        <taxon>Sporolactobacillaceae</taxon>
        <taxon>Sporolactobacillus</taxon>
    </lineage>
</organism>
<feature type="transmembrane region" description="Helical" evidence="5">
    <location>
        <begin position="192"/>
        <end position="209"/>
    </location>
</feature>
<gene>
    <name evidence="6" type="primary">tatC1</name>
    <name evidence="5" type="synonym">tatC</name>
    <name evidence="6" type="ORF">GCM10007968_17610</name>
</gene>